<name>A0A7E4VK31_PANRE</name>
<evidence type="ECO:0000256" key="2">
    <source>
        <dbReference type="SAM" id="SignalP"/>
    </source>
</evidence>
<feature type="region of interest" description="Disordered" evidence="1">
    <location>
        <begin position="23"/>
        <end position="52"/>
    </location>
</feature>
<evidence type="ECO:0000313" key="3">
    <source>
        <dbReference type="Proteomes" id="UP000492821"/>
    </source>
</evidence>
<protein>
    <submittedName>
        <fullName evidence="4">Secreted phosphoprotein 1</fullName>
    </submittedName>
</protein>
<feature type="compositionally biased region" description="Polar residues" evidence="1">
    <location>
        <begin position="194"/>
        <end position="205"/>
    </location>
</feature>
<feature type="compositionally biased region" description="Basic residues" evidence="1">
    <location>
        <begin position="174"/>
        <end position="189"/>
    </location>
</feature>
<feature type="compositionally biased region" description="Basic and acidic residues" evidence="1">
    <location>
        <begin position="38"/>
        <end position="52"/>
    </location>
</feature>
<dbReference type="WBParaSite" id="Pan_g22049.t1">
    <property type="protein sequence ID" value="Pan_g22049.t1"/>
    <property type="gene ID" value="Pan_g22049"/>
</dbReference>
<reference evidence="3" key="1">
    <citation type="journal article" date="2013" name="Genetics">
        <title>The draft genome and transcriptome of Panagrellus redivivus are shaped by the harsh demands of a free-living lifestyle.</title>
        <authorList>
            <person name="Srinivasan J."/>
            <person name="Dillman A.R."/>
            <person name="Macchietto M.G."/>
            <person name="Heikkinen L."/>
            <person name="Lakso M."/>
            <person name="Fracchia K.M."/>
            <person name="Antoshechkin I."/>
            <person name="Mortazavi A."/>
            <person name="Wong G."/>
            <person name="Sternberg P.W."/>
        </authorList>
    </citation>
    <scope>NUCLEOTIDE SEQUENCE [LARGE SCALE GENOMIC DNA]</scope>
    <source>
        <strain evidence="3">MT8872</strain>
    </source>
</reference>
<feature type="compositionally biased region" description="Acidic residues" evidence="1">
    <location>
        <begin position="117"/>
        <end position="154"/>
    </location>
</feature>
<organism evidence="3 4">
    <name type="scientific">Panagrellus redivivus</name>
    <name type="common">Microworm</name>
    <dbReference type="NCBI Taxonomy" id="6233"/>
    <lineage>
        <taxon>Eukaryota</taxon>
        <taxon>Metazoa</taxon>
        <taxon>Ecdysozoa</taxon>
        <taxon>Nematoda</taxon>
        <taxon>Chromadorea</taxon>
        <taxon>Rhabditida</taxon>
        <taxon>Tylenchina</taxon>
        <taxon>Panagrolaimomorpha</taxon>
        <taxon>Panagrolaimoidea</taxon>
        <taxon>Panagrolaimidae</taxon>
        <taxon>Panagrellus</taxon>
    </lineage>
</organism>
<sequence length="225" mass="24549">MKTVLFATVFTIVVVSLIEANDSAEASTHHPEARRKRHDEETATVHTPEHGQTEAIRAKRNEATTFSSIVEEEAEAIAKHNSEENESAGVLKRNADEHEHSTTPIAETLHFEKRETEEAEAEPETETETAETAESEPESEAASTAEEEETEADAVETATEHEHTTETADESHVSRAKRVSHAGSSHKNRPSAVNRLQSNSNSNVGGNPDAGAAHAQPEFDNFHTV</sequence>
<proteinExistence type="predicted"/>
<evidence type="ECO:0000256" key="1">
    <source>
        <dbReference type="SAM" id="MobiDB-lite"/>
    </source>
</evidence>
<feature type="chain" id="PRO_5029020317" evidence="2">
    <location>
        <begin position="21"/>
        <end position="225"/>
    </location>
</feature>
<feature type="region of interest" description="Disordered" evidence="1">
    <location>
        <begin position="79"/>
        <end position="225"/>
    </location>
</feature>
<reference evidence="4" key="2">
    <citation type="submission" date="2020-10" db="UniProtKB">
        <authorList>
            <consortium name="WormBaseParasite"/>
        </authorList>
    </citation>
    <scope>IDENTIFICATION</scope>
</reference>
<feature type="compositionally biased region" description="Basic and acidic residues" evidence="1">
    <location>
        <begin position="158"/>
        <end position="173"/>
    </location>
</feature>
<keyword evidence="3" id="KW-1185">Reference proteome</keyword>
<feature type="signal peptide" evidence="2">
    <location>
        <begin position="1"/>
        <end position="20"/>
    </location>
</feature>
<dbReference type="Proteomes" id="UP000492821">
    <property type="component" value="Unassembled WGS sequence"/>
</dbReference>
<evidence type="ECO:0000313" key="4">
    <source>
        <dbReference type="WBParaSite" id="Pan_g22049.t1"/>
    </source>
</evidence>
<dbReference type="AlphaFoldDB" id="A0A7E4VK31"/>
<keyword evidence="2" id="KW-0732">Signal</keyword>
<accession>A0A7E4VK31</accession>